<dbReference type="EMBL" id="LYDR01000152">
    <property type="protein sequence ID" value="ODA28598.1"/>
    <property type="molecule type" value="Genomic_DNA"/>
</dbReference>
<dbReference type="AlphaFoldDB" id="A0A1C3E5S6"/>
<dbReference type="RefSeq" id="WP_068851985.1">
    <property type="nucleotide sequence ID" value="NZ_LYDR01000152.1"/>
</dbReference>
<evidence type="ECO:0000313" key="2">
    <source>
        <dbReference type="EMBL" id="ODA28598.1"/>
    </source>
</evidence>
<sequence>MSREQSRIRVLSVIGSMHGGGAERQLFEILHRLNRDRFELELYLSHREGELLDKLPTDNPIHSFWDGYAGTIRSKWDHLLGRTNQSRIGHLAQTIHRRKIDLVYDHCYLATLDAAQATFKSKVARVSVAVIDPQSEVHFYSGGHPAHELQKASRAYATADAVIAVSDGVKRGLIADLAVPPEKIEVIFNMIDVEKALELSLAPGPDFEVEHFHIVTVGRLVEQKGIDLALAGLNILVNQRGLKNLRWHFVGDGPLKKDLHQRAVSLGLEQYTSWHGYQSNPYPFYRAANLFVLPSRYEGFGCVLIEALACGIRVVATDCPSGPSEILEDGQYGTLIPVESPLDIADAVQKAATRARSPEIEATSLRAYVRSRFSYEAGIPRIEQLFERVIASRRCI</sequence>
<dbReference type="SUPFAM" id="SSF53756">
    <property type="entry name" value="UDP-Glycosyltransferase/glycogen phosphorylase"/>
    <property type="match status" value="1"/>
</dbReference>
<dbReference type="Pfam" id="PF13439">
    <property type="entry name" value="Glyco_transf_4"/>
    <property type="match status" value="1"/>
</dbReference>
<dbReference type="GO" id="GO:0016757">
    <property type="term" value="F:glycosyltransferase activity"/>
    <property type="evidence" value="ECO:0007669"/>
    <property type="project" value="UniProtKB-ARBA"/>
</dbReference>
<dbReference type="OrthoDB" id="9765330at2"/>
<organism evidence="2 3">
    <name type="scientific">Planctopirus hydrillae</name>
    <dbReference type="NCBI Taxonomy" id="1841610"/>
    <lineage>
        <taxon>Bacteria</taxon>
        <taxon>Pseudomonadati</taxon>
        <taxon>Planctomycetota</taxon>
        <taxon>Planctomycetia</taxon>
        <taxon>Planctomycetales</taxon>
        <taxon>Planctomycetaceae</taxon>
        <taxon>Planctopirus</taxon>
    </lineage>
</organism>
<dbReference type="Gene3D" id="3.40.50.2000">
    <property type="entry name" value="Glycogen Phosphorylase B"/>
    <property type="match status" value="2"/>
</dbReference>
<dbReference type="CDD" id="cd03811">
    <property type="entry name" value="GT4_GT28_WabH-like"/>
    <property type="match status" value="1"/>
</dbReference>
<evidence type="ECO:0000313" key="3">
    <source>
        <dbReference type="Proteomes" id="UP000094828"/>
    </source>
</evidence>
<keyword evidence="3" id="KW-1185">Reference proteome</keyword>
<protein>
    <recommendedName>
        <fullName evidence="1">Glycosyltransferase subfamily 4-like N-terminal domain-containing protein</fullName>
    </recommendedName>
</protein>
<evidence type="ECO:0000259" key="1">
    <source>
        <dbReference type="Pfam" id="PF13439"/>
    </source>
</evidence>
<dbReference type="STRING" id="1841610.A6X21_12990"/>
<comment type="caution">
    <text evidence="2">The sequence shown here is derived from an EMBL/GenBank/DDBJ whole genome shotgun (WGS) entry which is preliminary data.</text>
</comment>
<accession>A0A1C3E5S6</accession>
<dbReference type="InterPro" id="IPR028098">
    <property type="entry name" value="Glyco_trans_4-like_N"/>
</dbReference>
<gene>
    <name evidence="2" type="ORF">A6X21_12990</name>
</gene>
<reference evidence="2 3" key="1">
    <citation type="submission" date="2016-05" db="EMBL/GenBank/DDBJ databases">
        <title>Genomic and physiological characterization of Planctopirus sp. isolated from fresh water lake.</title>
        <authorList>
            <person name="Subhash Y."/>
            <person name="Ramana C."/>
        </authorList>
    </citation>
    <scope>NUCLEOTIDE SEQUENCE [LARGE SCALE GENOMIC DNA]</scope>
    <source>
        <strain evidence="2 3">JC280</strain>
    </source>
</reference>
<dbReference type="PANTHER" id="PTHR12526">
    <property type="entry name" value="GLYCOSYLTRANSFERASE"/>
    <property type="match status" value="1"/>
</dbReference>
<dbReference type="Proteomes" id="UP000094828">
    <property type="component" value="Unassembled WGS sequence"/>
</dbReference>
<dbReference type="Pfam" id="PF13692">
    <property type="entry name" value="Glyco_trans_1_4"/>
    <property type="match status" value="1"/>
</dbReference>
<name>A0A1C3E5S6_9PLAN</name>
<proteinExistence type="predicted"/>
<feature type="domain" description="Glycosyltransferase subfamily 4-like N-terminal" evidence="1">
    <location>
        <begin position="20"/>
        <end position="195"/>
    </location>
</feature>